<feature type="transmembrane region" description="Helical" evidence="6">
    <location>
        <begin position="79"/>
        <end position="99"/>
    </location>
</feature>
<feature type="transmembrane region" description="Helical" evidence="6">
    <location>
        <begin position="12"/>
        <end position="34"/>
    </location>
</feature>
<comment type="subcellular location">
    <subcellularLocation>
        <location evidence="1">Cell membrane</location>
        <topology evidence="1">Multi-pass membrane protein</topology>
    </subcellularLocation>
</comment>
<feature type="transmembrane region" description="Helical" evidence="6">
    <location>
        <begin position="217"/>
        <end position="238"/>
    </location>
</feature>
<accession>A0ABU9A5T0</accession>
<evidence type="ECO:0000256" key="6">
    <source>
        <dbReference type="SAM" id="Phobius"/>
    </source>
</evidence>
<dbReference type="PANTHER" id="PTHR30250">
    <property type="entry name" value="PST FAMILY PREDICTED COLANIC ACID TRANSPORTER"/>
    <property type="match status" value="1"/>
</dbReference>
<dbReference type="Proteomes" id="UP001386972">
    <property type="component" value="Unassembled WGS sequence"/>
</dbReference>
<proteinExistence type="predicted"/>
<dbReference type="CDD" id="cd13125">
    <property type="entry name" value="MATE_like_10"/>
    <property type="match status" value="1"/>
</dbReference>
<keyword evidence="4 6" id="KW-1133">Transmembrane helix</keyword>
<dbReference type="InterPro" id="IPR050833">
    <property type="entry name" value="Poly_Biosynth_Transport"/>
</dbReference>
<sequence length="424" mass="46787">MNLIRTSVLNGVAVIVRMLAMLGINKILALYVGPGGYAAFGQFQNFISLITTLIGGAFNTGVTKYTAEYAGDSESQRAVWRTAGSLSIVVSVVVALVLYFSSEFLAGSLLNDRGLSGVFVWFAVGLVFLIFNTFLMAVLNGLKEIATFVLCNIAGSVLSVFITVLMVHYSGLKGALIALATYQSVAFFSTVFLCRRLGFFKVSNFFGRPDSGVVKNLIKYAVMAVVSAACLPVTLMLVRAEITETLGWHAAGYWEAMWRLSAAYLMMATTTLSIYYLPRLSEIKSYSSLMAEIFSGYKVILPLTVLAGVLMYLLRDTIVLILFSADFEPVTGLFMWQLIGDSLKIGSWIIAYVMLGKAMFKAFIFTEIFGSVLFYLLSIWLVRTVGLEGVVMAYAINYAIYWILVWWVVRFSLSRMKLTNEVSS</sequence>
<name>A0ABU9A5T0_9PSED</name>
<keyword evidence="2" id="KW-1003">Cell membrane</keyword>
<evidence type="ECO:0000256" key="3">
    <source>
        <dbReference type="ARBA" id="ARBA00022692"/>
    </source>
</evidence>
<comment type="caution">
    <text evidence="7">The sequence shown here is derived from an EMBL/GenBank/DDBJ whole genome shotgun (WGS) entry which is preliminary data.</text>
</comment>
<gene>
    <name evidence="7" type="ORF">WLF18_22970</name>
</gene>
<keyword evidence="5 6" id="KW-0472">Membrane</keyword>
<evidence type="ECO:0000313" key="8">
    <source>
        <dbReference type="Proteomes" id="UP001386972"/>
    </source>
</evidence>
<keyword evidence="3 6" id="KW-0812">Transmembrane</keyword>
<evidence type="ECO:0000313" key="7">
    <source>
        <dbReference type="EMBL" id="MEK2611956.1"/>
    </source>
</evidence>
<feature type="transmembrane region" description="Helical" evidence="6">
    <location>
        <begin position="258"/>
        <end position="277"/>
    </location>
</feature>
<dbReference type="PANTHER" id="PTHR30250:SF30">
    <property type="entry name" value="LIPID III FLIPPASE"/>
    <property type="match status" value="1"/>
</dbReference>
<evidence type="ECO:0000256" key="2">
    <source>
        <dbReference type="ARBA" id="ARBA00022475"/>
    </source>
</evidence>
<dbReference type="EMBL" id="JBBNAW010000034">
    <property type="protein sequence ID" value="MEK2611956.1"/>
    <property type="molecule type" value="Genomic_DNA"/>
</dbReference>
<feature type="transmembrane region" description="Helical" evidence="6">
    <location>
        <begin position="289"/>
        <end position="314"/>
    </location>
</feature>
<organism evidence="7 8">
    <name type="scientific">Pseudomonas shirazensis</name>
    <dbReference type="NCBI Taxonomy" id="2745494"/>
    <lineage>
        <taxon>Bacteria</taxon>
        <taxon>Pseudomonadati</taxon>
        <taxon>Pseudomonadota</taxon>
        <taxon>Gammaproteobacteria</taxon>
        <taxon>Pseudomonadales</taxon>
        <taxon>Pseudomonadaceae</taxon>
        <taxon>Pseudomonas</taxon>
    </lineage>
</organism>
<dbReference type="InterPro" id="IPR044550">
    <property type="entry name" value="WzxE"/>
</dbReference>
<feature type="transmembrane region" description="Helical" evidence="6">
    <location>
        <begin position="46"/>
        <end position="67"/>
    </location>
</feature>
<dbReference type="InterPro" id="IPR002797">
    <property type="entry name" value="Polysacc_synth"/>
</dbReference>
<dbReference type="RefSeq" id="WP_340613123.1">
    <property type="nucleotide sequence ID" value="NZ_JBBNAW010000034.1"/>
</dbReference>
<protein>
    <submittedName>
        <fullName evidence="7">O-antigen translocase</fullName>
    </submittedName>
</protein>
<feature type="transmembrane region" description="Helical" evidence="6">
    <location>
        <begin position="362"/>
        <end position="383"/>
    </location>
</feature>
<feature type="transmembrane region" description="Helical" evidence="6">
    <location>
        <begin position="175"/>
        <end position="197"/>
    </location>
</feature>
<feature type="transmembrane region" description="Helical" evidence="6">
    <location>
        <begin position="334"/>
        <end position="355"/>
    </location>
</feature>
<feature type="transmembrane region" description="Helical" evidence="6">
    <location>
        <begin position="389"/>
        <end position="409"/>
    </location>
</feature>
<feature type="transmembrane region" description="Helical" evidence="6">
    <location>
        <begin position="146"/>
        <end position="169"/>
    </location>
</feature>
<keyword evidence="8" id="KW-1185">Reference proteome</keyword>
<feature type="transmembrane region" description="Helical" evidence="6">
    <location>
        <begin position="119"/>
        <end position="139"/>
    </location>
</feature>
<reference evidence="7 8" key="1">
    <citation type="submission" date="2024-03" db="EMBL/GenBank/DDBJ databases">
        <title>Screening, Identification and Application of a Plant Lactobacillus Strain.</title>
        <authorList>
            <person name="Li Y.L."/>
        </authorList>
    </citation>
    <scope>NUCLEOTIDE SEQUENCE [LARGE SCALE GENOMIC DNA]</scope>
    <source>
        <strain evidence="7 8">JDB</strain>
    </source>
</reference>
<evidence type="ECO:0000256" key="1">
    <source>
        <dbReference type="ARBA" id="ARBA00004651"/>
    </source>
</evidence>
<evidence type="ECO:0000256" key="4">
    <source>
        <dbReference type="ARBA" id="ARBA00022989"/>
    </source>
</evidence>
<evidence type="ECO:0000256" key="5">
    <source>
        <dbReference type="ARBA" id="ARBA00023136"/>
    </source>
</evidence>
<dbReference type="Pfam" id="PF01943">
    <property type="entry name" value="Polysacc_synt"/>
    <property type="match status" value="1"/>
</dbReference>